<dbReference type="NCBIfam" id="TIGR04056">
    <property type="entry name" value="OMP_RagA_SusC"/>
    <property type="match status" value="1"/>
</dbReference>
<dbReference type="FunFam" id="2.60.40.1120:FF:000003">
    <property type="entry name" value="Outer membrane protein Omp121"/>
    <property type="match status" value="1"/>
</dbReference>
<dbReference type="GO" id="GO:0009279">
    <property type="term" value="C:cell outer membrane"/>
    <property type="evidence" value="ECO:0007669"/>
    <property type="project" value="UniProtKB-SubCell"/>
</dbReference>
<keyword evidence="4 7" id="KW-0812">Transmembrane</keyword>
<comment type="subcellular location">
    <subcellularLocation>
        <location evidence="1 7">Cell outer membrane</location>
        <topology evidence="1 7">Multi-pass membrane protein</topology>
    </subcellularLocation>
</comment>
<dbReference type="Pfam" id="PF13715">
    <property type="entry name" value="CarbopepD_reg_2"/>
    <property type="match status" value="1"/>
</dbReference>
<evidence type="ECO:0000313" key="9">
    <source>
        <dbReference type="EMBL" id="RRD61245.1"/>
    </source>
</evidence>
<evidence type="ECO:0000256" key="7">
    <source>
        <dbReference type="PROSITE-ProRule" id="PRU01360"/>
    </source>
</evidence>
<organism evidence="9 10">
    <name type="scientific">Tannerella forsythia</name>
    <name type="common">Bacteroides forsythus</name>
    <dbReference type="NCBI Taxonomy" id="28112"/>
    <lineage>
        <taxon>Bacteria</taxon>
        <taxon>Pseudomonadati</taxon>
        <taxon>Bacteroidota</taxon>
        <taxon>Bacteroidia</taxon>
        <taxon>Bacteroidales</taxon>
        <taxon>Tannerellaceae</taxon>
        <taxon>Tannerella</taxon>
    </lineage>
</organism>
<dbReference type="InterPro" id="IPR012910">
    <property type="entry name" value="Plug_dom"/>
</dbReference>
<name>A0A3P1XS01_TANFO</name>
<evidence type="ECO:0000259" key="8">
    <source>
        <dbReference type="SMART" id="SM00965"/>
    </source>
</evidence>
<dbReference type="Pfam" id="PF07660">
    <property type="entry name" value="STN"/>
    <property type="match status" value="1"/>
</dbReference>
<comment type="similarity">
    <text evidence="7">Belongs to the TonB-dependent receptor family.</text>
</comment>
<gene>
    <name evidence="9" type="ORF">EII40_06320</name>
</gene>
<evidence type="ECO:0000256" key="3">
    <source>
        <dbReference type="ARBA" id="ARBA00022452"/>
    </source>
</evidence>
<evidence type="ECO:0000256" key="2">
    <source>
        <dbReference type="ARBA" id="ARBA00022448"/>
    </source>
</evidence>
<dbReference type="Gene3D" id="2.60.40.1120">
    <property type="entry name" value="Carboxypeptidase-like, regulatory domain"/>
    <property type="match status" value="1"/>
</dbReference>
<dbReference type="PROSITE" id="PS52016">
    <property type="entry name" value="TONB_DEPENDENT_REC_3"/>
    <property type="match status" value="1"/>
</dbReference>
<dbReference type="InterPro" id="IPR008969">
    <property type="entry name" value="CarboxyPept-like_regulatory"/>
</dbReference>
<keyword evidence="2 7" id="KW-0813">Transport</keyword>
<evidence type="ECO:0000313" key="10">
    <source>
        <dbReference type="Proteomes" id="UP000278609"/>
    </source>
</evidence>
<dbReference type="InterPro" id="IPR011662">
    <property type="entry name" value="Secretin/TonB_short_N"/>
</dbReference>
<dbReference type="InterPro" id="IPR023996">
    <property type="entry name" value="TonB-dep_OMP_SusC/RagA"/>
</dbReference>
<dbReference type="EMBL" id="RQYS01000023">
    <property type="protein sequence ID" value="RRD61245.1"/>
    <property type="molecule type" value="Genomic_DNA"/>
</dbReference>
<dbReference type="AlphaFoldDB" id="A0A3P1XS01"/>
<evidence type="ECO:0000256" key="6">
    <source>
        <dbReference type="ARBA" id="ARBA00023237"/>
    </source>
</evidence>
<dbReference type="InterPro" id="IPR036942">
    <property type="entry name" value="Beta-barrel_TonB_sf"/>
</dbReference>
<dbReference type="SUPFAM" id="SSF56935">
    <property type="entry name" value="Porins"/>
    <property type="match status" value="1"/>
</dbReference>
<dbReference type="NCBIfam" id="TIGR04057">
    <property type="entry name" value="SusC_RagA_signa"/>
    <property type="match status" value="1"/>
</dbReference>
<comment type="caution">
    <text evidence="9">The sequence shown here is derived from an EMBL/GenBank/DDBJ whole genome shotgun (WGS) entry which is preliminary data.</text>
</comment>
<evidence type="ECO:0000256" key="5">
    <source>
        <dbReference type="ARBA" id="ARBA00023136"/>
    </source>
</evidence>
<dbReference type="SMART" id="SM00965">
    <property type="entry name" value="STN"/>
    <property type="match status" value="1"/>
</dbReference>
<keyword evidence="3 7" id="KW-1134">Transmembrane beta strand</keyword>
<accession>A0A3P1XS01</accession>
<keyword evidence="5 7" id="KW-0472">Membrane</keyword>
<evidence type="ECO:0000256" key="1">
    <source>
        <dbReference type="ARBA" id="ARBA00004571"/>
    </source>
</evidence>
<dbReference type="Gene3D" id="2.40.170.20">
    <property type="entry name" value="TonB-dependent receptor, beta-barrel domain"/>
    <property type="match status" value="1"/>
</dbReference>
<dbReference type="Proteomes" id="UP000278609">
    <property type="component" value="Unassembled WGS sequence"/>
</dbReference>
<dbReference type="Gene3D" id="2.170.130.10">
    <property type="entry name" value="TonB-dependent receptor, plug domain"/>
    <property type="match status" value="1"/>
</dbReference>
<dbReference type="InterPro" id="IPR023997">
    <property type="entry name" value="TonB-dep_OMP_SusC/RagA_CS"/>
</dbReference>
<proteinExistence type="inferred from homology"/>
<dbReference type="InterPro" id="IPR039426">
    <property type="entry name" value="TonB-dep_rcpt-like"/>
</dbReference>
<dbReference type="SUPFAM" id="SSF49464">
    <property type="entry name" value="Carboxypeptidase regulatory domain-like"/>
    <property type="match status" value="1"/>
</dbReference>
<protein>
    <submittedName>
        <fullName evidence="9">SusC/RagA family TonB-linked outer membrane protein</fullName>
    </submittedName>
</protein>
<dbReference type="OrthoDB" id="778480at2"/>
<dbReference type="Pfam" id="PF07715">
    <property type="entry name" value="Plug"/>
    <property type="match status" value="1"/>
</dbReference>
<keyword evidence="6 7" id="KW-0998">Cell outer membrane</keyword>
<feature type="domain" description="Secretin/TonB short N-terminal" evidence="8">
    <location>
        <begin position="49"/>
        <end position="101"/>
    </location>
</feature>
<dbReference type="InterPro" id="IPR037066">
    <property type="entry name" value="Plug_dom_sf"/>
</dbReference>
<reference evidence="9 10" key="1">
    <citation type="submission" date="2018-11" db="EMBL/GenBank/DDBJ databases">
        <title>Genomes From Bacteria Associated with the Canine Oral Cavity: a Test Case for Automated Genome-Based Taxonomic Assignment.</title>
        <authorList>
            <person name="Coil D.A."/>
            <person name="Jospin G."/>
            <person name="Darling A.E."/>
            <person name="Wallis C."/>
            <person name="Davis I.J."/>
            <person name="Harris S."/>
            <person name="Eisen J.A."/>
            <person name="Holcombe L.J."/>
            <person name="O'Flynn C."/>
        </authorList>
    </citation>
    <scope>NUCLEOTIDE SEQUENCE [LARGE SCALE GENOMIC DNA]</scope>
    <source>
        <strain evidence="9 10">OH2617_COT-023</strain>
    </source>
</reference>
<sequence>MKISIVILFICTFNLAAGNVHSQNKEVSLQLVRTSIEHAIGEIEKDNGYVFIYNEEVVPELKKQISLHAHHENIRDVLDQLFNETSLAYNISGKQVIVYKKNETKEESATSVTVVRTERQTPQTGKTVTGRIVDSQGEPVIGATIIVQGDETKGTITDIEGNYTLAGVPDNATLIISYVGMQTQRIALEGRVSLNITMMEDMGLLDEVVVVGYGTMKRENLTGAVSQVKMDEILGDRPVNNAWVALQGAIPGLTVSGGSTPGQDNKTINIRGTLSINGGSPLVLIDNVPGSLNMINPEDIESVSVLKDAASSAIYGARAANGVVLITTKRPRSGTNFQLNYNNNFGFSTSINRPEQASLTHYFQAYKDAGFSNSYWSNNQDVTKWAQYVEEYKKNPESFQTIGDGIYVENNIPYFLNEKDLFDNVLTNGFYNSHNVSASGGTEKVRYRMAGGLSSEDGPLITDKDYYRRANISAFISADMTSWFTQELDIRYAQSKKTMPEGRGNDIYTLRLINYYPEGMLPGSLTLNGKDLPLFTPKNLLLYGNTSQTIRNNPRIFSKSIFRPINDLEIAFEYTFDRDDFNYSYYTDKWEHTTIQRAASVAPSNDVYTRKRYYTDYNAINAYLTYSKSFKSHSMKVMGGYNQESSFYEYIENQVKDQVAAVIPSLGNSTGEMTNKENYSEYTIRSGFFRLNYNYLDKYLIEVNGRYDGSSKFPKSKRFGFFPSVSAGWQLGKEGFMDFSGKWLDELKVRGSWGRIGNQAINPYQYTPSMAINNSNAIWLIDGKKVTTIGLPSLVSNTFTWETVETIDVGLDFALLNYRLRGTFDWYKRDTKGMLTKAGALELPAVVGAEAPAQNGADMQTKGWEVGISWRDQIGKVGYNIGFNLYDHRSFITKFANEAGLFYDRNEAQNAKRYREGMELGEIWGYQVDGYYSVSDFTDLTSWKLKEGVPSIQGINVRPGDVKFKNLRDDENSKNRIDVGDNTATNPGDRSIIGNSTPRFQFGANFGINYEGFDLSIMLQGVGKRDFWLGGHAVFPFAGSSASDAIFNPVYYNQLDYWKPKSEDPSSPDYMIPQNPNATYYRLYGQVQNVGSNTRISDKFLQNGAYLRVKNITLSYMLPKTWVEKARINQLKLFVGIENLATFTTLPKGIDPERMSWNYPFYRTVSFGTSITF</sequence>
<evidence type="ECO:0000256" key="4">
    <source>
        <dbReference type="ARBA" id="ARBA00022692"/>
    </source>
</evidence>